<organism evidence="2 3">
    <name type="scientific">Humisphaera borealis</name>
    <dbReference type="NCBI Taxonomy" id="2807512"/>
    <lineage>
        <taxon>Bacteria</taxon>
        <taxon>Pseudomonadati</taxon>
        <taxon>Planctomycetota</taxon>
        <taxon>Phycisphaerae</taxon>
        <taxon>Tepidisphaerales</taxon>
        <taxon>Tepidisphaeraceae</taxon>
        <taxon>Humisphaera</taxon>
    </lineage>
</organism>
<evidence type="ECO:0000313" key="3">
    <source>
        <dbReference type="Proteomes" id="UP000593765"/>
    </source>
</evidence>
<feature type="region of interest" description="Disordered" evidence="1">
    <location>
        <begin position="1"/>
        <end position="40"/>
    </location>
</feature>
<dbReference type="EMBL" id="CP063458">
    <property type="protein sequence ID" value="QOV89763.1"/>
    <property type="molecule type" value="Genomic_DNA"/>
</dbReference>
<protein>
    <submittedName>
        <fullName evidence="2">Uncharacterized protein</fullName>
    </submittedName>
</protein>
<sequence length="69" mass="7185">MNGKPQPTPVKIVDGKPLELSNHTGDRDAGRRGPGGLRQGHAAAGLGEWVASSTVSKMGWVMLSVPPLL</sequence>
<gene>
    <name evidence="2" type="ORF">IPV69_26870</name>
</gene>
<dbReference type="Proteomes" id="UP000593765">
    <property type="component" value="Chromosome"/>
</dbReference>
<evidence type="ECO:0000313" key="2">
    <source>
        <dbReference type="EMBL" id="QOV89763.1"/>
    </source>
</evidence>
<accession>A0A7M2WWI0</accession>
<dbReference type="AlphaFoldDB" id="A0A7M2WWI0"/>
<evidence type="ECO:0000256" key="1">
    <source>
        <dbReference type="SAM" id="MobiDB-lite"/>
    </source>
</evidence>
<name>A0A7M2WWI0_9BACT</name>
<reference evidence="2 3" key="1">
    <citation type="submission" date="2020-10" db="EMBL/GenBank/DDBJ databases">
        <title>Wide distribution of Phycisphaera-like planctomycetes from WD2101 soil group in peatlands and genome analysis of the first cultivated representative.</title>
        <authorList>
            <person name="Dedysh S.N."/>
            <person name="Beletsky A.V."/>
            <person name="Ivanova A."/>
            <person name="Kulichevskaya I.S."/>
            <person name="Suzina N.E."/>
            <person name="Philippov D.A."/>
            <person name="Rakitin A.L."/>
            <person name="Mardanov A.V."/>
            <person name="Ravin N.V."/>
        </authorList>
    </citation>
    <scope>NUCLEOTIDE SEQUENCE [LARGE SCALE GENOMIC DNA]</scope>
    <source>
        <strain evidence="2 3">M1803</strain>
    </source>
</reference>
<proteinExistence type="predicted"/>
<dbReference type="KEGG" id="hbs:IPV69_26870"/>
<dbReference type="RefSeq" id="WP_206292822.1">
    <property type="nucleotide sequence ID" value="NZ_CP063458.1"/>
</dbReference>
<keyword evidence="3" id="KW-1185">Reference proteome</keyword>